<keyword evidence="2 5" id="KW-0808">Transferase</keyword>
<keyword evidence="9" id="KW-1185">Reference proteome</keyword>
<accession>A0A9X1U3I3</accession>
<dbReference type="Proteomes" id="UP001139462">
    <property type="component" value="Unassembled WGS sequence"/>
</dbReference>
<dbReference type="RefSeq" id="WP_237607953.1">
    <property type="nucleotide sequence ID" value="NZ_JAIRBB010000004.1"/>
</dbReference>
<dbReference type="PANTHER" id="PTHR18895">
    <property type="entry name" value="HEMK METHYLTRANSFERASE"/>
    <property type="match status" value="1"/>
</dbReference>
<feature type="domain" description="Release factor glutamine methyltransferase N-terminal" evidence="7">
    <location>
        <begin position="9"/>
        <end position="76"/>
    </location>
</feature>
<comment type="catalytic activity">
    <reaction evidence="4 5">
        <text>L-glutaminyl-[peptide chain release factor] + S-adenosyl-L-methionine = N(5)-methyl-L-glutaminyl-[peptide chain release factor] + S-adenosyl-L-homocysteine + H(+)</text>
        <dbReference type="Rhea" id="RHEA:42896"/>
        <dbReference type="Rhea" id="RHEA-COMP:10271"/>
        <dbReference type="Rhea" id="RHEA-COMP:10272"/>
        <dbReference type="ChEBI" id="CHEBI:15378"/>
        <dbReference type="ChEBI" id="CHEBI:30011"/>
        <dbReference type="ChEBI" id="CHEBI:57856"/>
        <dbReference type="ChEBI" id="CHEBI:59789"/>
        <dbReference type="ChEBI" id="CHEBI:61891"/>
        <dbReference type="EC" id="2.1.1.297"/>
    </reaction>
</comment>
<dbReference type="InterPro" id="IPR019874">
    <property type="entry name" value="RF_methyltr_PrmC"/>
</dbReference>
<dbReference type="HAMAP" id="MF_02126">
    <property type="entry name" value="RF_methyltr_PrmC"/>
    <property type="match status" value="1"/>
</dbReference>
<feature type="binding site" evidence="5">
    <location>
        <position position="191"/>
    </location>
    <ligand>
        <name>S-adenosyl-L-methionine</name>
        <dbReference type="ChEBI" id="CHEBI:59789"/>
    </ligand>
</feature>
<dbReference type="InterPro" id="IPR040758">
    <property type="entry name" value="PrmC_N"/>
</dbReference>
<dbReference type="InterPro" id="IPR029063">
    <property type="entry name" value="SAM-dependent_MTases_sf"/>
</dbReference>
<comment type="function">
    <text evidence="5">Methylates the class 1 translation termination release factors RF1/PrfA and RF2/PrfB on the glutamine residue of the universally conserved GGQ motif.</text>
</comment>
<reference evidence="8" key="1">
    <citation type="submission" date="2021-09" db="EMBL/GenBank/DDBJ databases">
        <title>Genome of Aequorivita sp. strain F64183.</title>
        <authorList>
            <person name="Wang Y."/>
        </authorList>
    </citation>
    <scope>NUCLEOTIDE SEQUENCE</scope>
    <source>
        <strain evidence="8">F64183</strain>
    </source>
</reference>
<dbReference type="InterPro" id="IPR002052">
    <property type="entry name" value="DNA_methylase_N6_adenine_CS"/>
</dbReference>
<gene>
    <name evidence="5 8" type="primary">prmC</name>
    <name evidence="8" type="ORF">K8344_06605</name>
</gene>
<evidence type="ECO:0000256" key="3">
    <source>
        <dbReference type="ARBA" id="ARBA00022691"/>
    </source>
</evidence>
<keyword evidence="3 5" id="KW-0949">S-adenosyl-L-methionine</keyword>
<dbReference type="Gene3D" id="1.10.8.10">
    <property type="entry name" value="DNA helicase RuvA subunit, C-terminal domain"/>
    <property type="match status" value="1"/>
</dbReference>
<protein>
    <recommendedName>
        <fullName evidence="5">Release factor glutamine methyltransferase</fullName>
        <shortName evidence="5">RF MTase</shortName>
        <ecNumber evidence="5">2.1.1.297</ecNumber>
    </recommendedName>
    <alternativeName>
        <fullName evidence="5">N5-glutamine methyltransferase PrmC</fullName>
    </alternativeName>
    <alternativeName>
        <fullName evidence="5">Protein-(glutamine-N5) MTase PrmC</fullName>
    </alternativeName>
    <alternativeName>
        <fullName evidence="5">Protein-glutamine N-methyltransferase PrmC</fullName>
    </alternativeName>
</protein>
<dbReference type="InterPro" id="IPR004556">
    <property type="entry name" value="HemK-like"/>
</dbReference>
<evidence type="ECO:0000259" key="7">
    <source>
        <dbReference type="Pfam" id="PF17827"/>
    </source>
</evidence>
<dbReference type="InterPro" id="IPR007848">
    <property type="entry name" value="Small_mtfrase_dom"/>
</dbReference>
<dbReference type="CDD" id="cd02440">
    <property type="entry name" value="AdoMet_MTases"/>
    <property type="match status" value="1"/>
</dbReference>
<dbReference type="Pfam" id="PF05175">
    <property type="entry name" value="MTS"/>
    <property type="match status" value="1"/>
</dbReference>
<dbReference type="PANTHER" id="PTHR18895:SF74">
    <property type="entry name" value="MTRF1L RELEASE FACTOR GLUTAMINE METHYLTRANSFERASE"/>
    <property type="match status" value="1"/>
</dbReference>
<dbReference type="AlphaFoldDB" id="A0A9X1U3I3"/>
<dbReference type="InterPro" id="IPR050320">
    <property type="entry name" value="N5-glutamine_MTase"/>
</dbReference>
<comment type="caution">
    <text evidence="5">Lacks conserved residue(s) required for the propagation of feature annotation.</text>
</comment>
<dbReference type="EMBL" id="JAIRBB010000004">
    <property type="protein sequence ID" value="MCG2430784.1"/>
    <property type="molecule type" value="Genomic_DNA"/>
</dbReference>
<sequence>MKISELKNYFHEQLSGLYPSEEIQAFFYILAEEYLNLSRVDIALNPKTEVSANDYDRFQVALFKLNNHEPIQYIIGETEFYGLPFKVNKYTLIPRSETEELLDYIISNHKSTTQHSESVSILDIGTGSGCIAVSLAKNLSYAKVSALDISEKAIQVATENAEINNVRVDFFQTDILKVTALPKLYDIIVSNPPYVRELEKEMMQENVLRHEPDSALYVTDSDPLLFYRSISRLAKIHLKPGGKLFFEINEYLADEMIQLLKDEGFKKIEMKKDIFGKDRMMKCFK</sequence>
<comment type="caution">
    <text evidence="8">The sequence shown here is derived from an EMBL/GenBank/DDBJ whole genome shotgun (WGS) entry which is preliminary data.</text>
</comment>
<evidence type="ECO:0000256" key="1">
    <source>
        <dbReference type="ARBA" id="ARBA00022603"/>
    </source>
</evidence>
<dbReference type="Gene3D" id="3.40.50.150">
    <property type="entry name" value="Vaccinia Virus protein VP39"/>
    <property type="match status" value="1"/>
</dbReference>
<evidence type="ECO:0000259" key="6">
    <source>
        <dbReference type="Pfam" id="PF05175"/>
    </source>
</evidence>
<proteinExistence type="inferred from homology"/>
<dbReference type="NCBIfam" id="TIGR00536">
    <property type="entry name" value="hemK_fam"/>
    <property type="match status" value="1"/>
</dbReference>
<name>A0A9X1U3I3_9FLAO</name>
<dbReference type="Pfam" id="PF17827">
    <property type="entry name" value="PrmC_N"/>
    <property type="match status" value="1"/>
</dbReference>
<dbReference type="GO" id="GO:0102559">
    <property type="term" value="F:peptide chain release factor N(5)-glutamine methyltransferase activity"/>
    <property type="evidence" value="ECO:0007669"/>
    <property type="project" value="UniProtKB-EC"/>
</dbReference>
<feature type="binding site" evidence="5">
    <location>
        <begin position="125"/>
        <end position="129"/>
    </location>
    <ligand>
        <name>S-adenosyl-L-methionine</name>
        <dbReference type="ChEBI" id="CHEBI:59789"/>
    </ligand>
</feature>
<evidence type="ECO:0000256" key="4">
    <source>
        <dbReference type="ARBA" id="ARBA00048391"/>
    </source>
</evidence>
<dbReference type="GO" id="GO:0032259">
    <property type="term" value="P:methylation"/>
    <property type="evidence" value="ECO:0007669"/>
    <property type="project" value="UniProtKB-KW"/>
</dbReference>
<evidence type="ECO:0000313" key="8">
    <source>
        <dbReference type="EMBL" id="MCG2430784.1"/>
    </source>
</evidence>
<dbReference type="EC" id="2.1.1.297" evidence="5"/>
<feature type="binding site" evidence="5">
    <location>
        <begin position="191"/>
        <end position="194"/>
    </location>
    <ligand>
        <name>substrate</name>
    </ligand>
</feature>
<evidence type="ECO:0000313" key="9">
    <source>
        <dbReference type="Proteomes" id="UP001139462"/>
    </source>
</evidence>
<dbReference type="PROSITE" id="PS00092">
    <property type="entry name" value="N6_MTASE"/>
    <property type="match status" value="1"/>
</dbReference>
<dbReference type="NCBIfam" id="TIGR03534">
    <property type="entry name" value="RF_mod_PrmC"/>
    <property type="match status" value="1"/>
</dbReference>
<dbReference type="SUPFAM" id="SSF53335">
    <property type="entry name" value="S-adenosyl-L-methionine-dependent methyltransferases"/>
    <property type="match status" value="1"/>
</dbReference>
<feature type="domain" description="Methyltransferase small" evidence="6">
    <location>
        <begin position="116"/>
        <end position="203"/>
    </location>
</feature>
<evidence type="ECO:0000256" key="2">
    <source>
        <dbReference type="ARBA" id="ARBA00022679"/>
    </source>
</evidence>
<comment type="similarity">
    <text evidence="5">Belongs to the protein N5-glutamine methyltransferase family. PrmC subfamily.</text>
</comment>
<dbReference type="GO" id="GO:0003676">
    <property type="term" value="F:nucleic acid binding"/>
    <property type="evidence" value="ECO:0007669"/>
    <property type="project" value="InterPro"/>
</dbReference>
<feature type="binding site" evidence="5">
    <location>
        <position position="148"/>
    </location>
    <ligand>
        <name>S-adenosyl-L-methionine</name>
        <dbReference type="ChEBI" id="CHEBI:59789"/>
    </ligand>
</feature>
<keyword evidence="1 5" id="KW-0489">Methyltransferase</keyword>
<organism evidence="8 9">
    <name type="scientific">Aequorivita xiaoshiensis</name>
    <dbReference type="NCBI Taxonomy" id="2874476"/>
    <lineage>
        <taxon>Bacteria</taxon>
        <taxon>Pseudomonadati</taxon>
        <taxon>Bacteroidota</taxon>
        <taxon>Flavobacteriia</taxon>
        <taxon>Flavobacteriales</taxon>
        <taxon>Flavobacteriaceae</taxon>
        <taxon>Aequorivita</taxon>
    </lineage>
</organism>
<evidence type="ECO:0000256" key="5">
    <source>
        <dbReference type="HAMAP-Rule" id="MF_02126"/>
    </source>
</evidence>